<keyword evidence="5" id="KW-1185">Reference proteome</keyword>
<keyword evidence="3" id="KW-0472">Membrane</keyword>
<comment type="caution">
    <text evidence="4">The sequence shown here is derived from an EMBL/GenBank/DDBJ whole genome shotgun (WGS) entry which is preliminary data.</text>
</comment>
<dbReference type="PANTHER" id="PTHR30006">
    <property type="entry name" value="THIAMINE-BINDING PERIPLASMIC PROTEIN-RELATED"/>
    <property type="match status" value="1"/>
</dbReference>
<dbReference type="GO" id="GO:0030288">
    <property type="term" value="C:outer membrane-bounded periplasmic space"/>
    <property type="evidence" value="ECO:0007669"/>
    <property type="project" value="TreeGrafter"/>
</dbReference>
<feature type="transmembrane region" description="Helical" evidence="3">
    <location>
        <begin position="50"/>
        <end position="69"/>
    </location>
</feature>
<dbReference type="GO" id="GO:0030975">
    <property type="term" value="F:thiamine binding"/>
    <property type="evidence" value="ECO:0007669"/>
    <property type="project" value="TreeGrafter"/>
</dbReference>
<accession>A0A3M8D054</accession>
<dbReference type="SUPFAM" id="SSF53850">
    <property type="entry name" value="Periplasmic binding protein-like II"/>
    <property type="match status" value="1"/>
</dbReference>
<dbReference type="EMBL" id="RHHU01000017">
    <property type="protein sequence ID" value="RNB80525.1"/>
    <property type="molecule type" value="Genomic_DNA"/>
</dbReference>
<keyword evidence="1" id="KW-0732">Signal</keyword>
<evidence type="ECO:0000313" key="5">
    <source>
        <dbReference type="Proteomes" id="UP000269573"/>
    </source>
</evidence>
<evidence type="ECO:0000313" key="4">
    <source>
        <dbReference type="EMBL" id="RNB80525.1"/>
    </source>
</evidence>
<proteinExistence type="predicted"/>
<evidence type="ECO:0000256" key="1">
    <source>
        <dbReference type="ARBA" id="ARBA00022729"/>
    </source>
</evidence>
<organism evidence="4 5">
    <name type="scientific">Brevibacillus nitrificans</name>
    <dbReference type="NCBI Taxonomy" id="651560"/>
    <lineage>
        <taxon>Bacteria</taxon>
        <taxon>Bacillati</taxon>
        <taxon>Bacillota</taxon>
        <taxon>Bacilli</taxon>
        <taxon>Bacillales</taxon>
        <taxon>Paenibacillaceae</taxon>
        <taxon>Brevibacillus</taxon>
    </lineage>
</organism>
<protein>
    <submittedName>
        <fullName evidence="4">Extracellular solute-binding protein</fullName>
    </submittedName>
</protein>
<dbReference type="AlphaFoldDB" id="A0A3M8D054"/>
<dbReference type="Proteomes" id="UP000269573">
    <property type="component" value="Unassembled WGS sequence"/>
</dbReference>
<feature type="compositionally biased region" description="Low complexity" evidence="2">
    <location>
        <begin position="69"/>
        <end position="81"/>
    </location>
</feature>
<name>A0A3M8D054_9BACL</name>
<evidence type="ECO:0000256" key="2">
    <source>
        <dbReference type="SAM" id="MobiDB-lite"/>
    </source>
</evidence>
<dbReference type="InterPro" id="IPR006059">
    <property type="entry name" value="SBP"/>
</dbReference>
<dbReference type="Gene3D" id="3.40.190.10">
    <property type="entry name" value="Periplasmic binding protein-like II"/>
    <property type="match status" value="2"/>
</dbReference>
<feature type="region of interest" description="Disordered" evidence="2">
    <location>
        <begin position="69"/>
        <end position="88"/>
    </location>
</feature>
<reference evidence="4 5" key="1">
    <citation type="submission" date="2018-10" db="EMBL/GenBank/DDBJ databases">
        <title>Phylogenomics of Brevibacillus.</title>
        <authorList>
            <person name="Dunlap C."/>
        </authorList>
    </citation>
    <scope>NUCLEOTIDE SEQUENCE [LARGE SCALE GENOMIC DNA]</scope>
    <source>
        <strain evidence="4 5">JCM 15774</strain>
    </source>
</reference>
<evidence type="ECO:0000256" key="3">
    <source>
        <dbReference type="SAM" id="Phobius"/>
    </source>
</evidence>
<dbReference type="GO" id="GO:0015888">
    <property type="term" value="P:thiamine transport"/>
    <property type="evidence" value="ECO:0007669"/>
    <property type="project" value="TreeGrafter"/>
</dbReference>
<dbReference type="GO" id="GO:0030976">
    <property type="term" value="F:thiamine pyrophosphate binding"/>
    <property type="evidence" value="ECO:0007669"/>
    <property type="project" value="TreeGrafter"/>
</dbReference>
<sequence length="428" mass="47853">MTYFEMVCIMEKSSKPINNKCVDEFSRSPVFLKKETLQPKGRRKMLAKRSFIVLCCAVMATLTACGSASTSTPASTGSAPAQQQVASTGNKEMDELIELAKKEGEVTIIGQAQSNREEVAKEFEKTYGIKVKYTGMRPSEATPKILAEQQQGKYLTDVMMEATQQLAIQLYPNGATEDIRNYLLASTGVTKDDTWYNGYETGYQMAENTGQYVFGVMDYPRVYVNNDVLEPGALKTPQDLLDPKWKGKIIIHNFGRLAQGNTAMTALYLSEGKDFIDKLIQQEPVIVDDVRQMVEWFATGKYPIGVGLDTTTLNTFVQQGVIQKVGKVQPEVSTVLHPLAIGVLKNPPHPNAAKLFVNWFLSKEGQSAFVQITTQYQSRRKDVEESPDPLIRRWATIDYKKSLQSKEADEAMKYVTELGKKVYTAPKK</sequence>
<dbReference type="Pfam" id="PF13416">
    <property type="entry name" value="SBP_bac_8"/>
    <property type="match status" value="1"/>
</dbReference>
<gene>
    <name evidence="4" type="ORF">EDM59_24675</name>
</gene>
<keyword evidence="3" id="KW-1133">Transmembrane helix</keyword>
<dbReference type="PANTHER" id="PTHR30006:SF2">
    <property type="entry name" value="ABC TRANSPORTER SUBSTRATE-BINDING PROTEIN"/>
    <property type="match status" value="1"/>
</dbReference>
<keyword evidence="3" id="KW-0812">Transmembrane</keyword>